<dbReference type="EMBL" id="VAHF01000001">
    <property type="protein sequence ID" value="TXG74346.1"/>
    <property type="molecule type" value="Genomic_DNA"/>
</dbReference>
<dbReference type="InterPro" id="IPR046960">
    <property type="entry name" value="PPR_At4g14850-like_plant"/>
</dbReference>
<comment type="caution">
    <text evidence="3">The sequence shown here is derived from an EMBL/GenBank/DDBJ whole genome shotgun (WGS) entry which is preliminary data.</text>
</comment>
<dbReference type="InterPro" id="IPR046848">
    <property type="entry name" value="E_motif"/>
</dbReference>
<organism evidence="3 4">
    <name type="scientific">Acer yangbiense</name>
    <dbReference type="NCBI Taxonomy" id="1000413"/>
    <lineage>
        <taxon>Eukaryota</taxon>
        <taxon>Viridiplantae</taxon>
        <taxon>Streptophyta</taxon>
        <taxon>Embryophyta</taxon>
        <taxon>Tracheophyta</taxon>
        <taxon>Spermatophyta</taxon>
        <taxon>Magnoliopsida</taxon>
        <taxon>eudicotyledons</taxon>
        <taxon>Gunneridae</taxon>
        <taxon>Pentapetalae</taxon>
        <taxon>rosids</taxon>
        <taxon>malvids</taxon>
        <taxon>Sapindales</taxon>
        <taxon>Sapindaceae</taxon>
        <taxon>Hippocastanoideae</taxon>
        <taxon>Acereae</taxon>
        <taxon>Acer</taxon>
    </lineage>
</organism>
<proteinExistence type="predicted"/>
<keyword evidence="1" id="KW-0677">Repeat</keyword>
<dbReference type="Gene3D" id="1.25.40.10">
    <property type="entry name" value="Tetratricopeptide repeat domain"/>
    <property type="match status" value="1"/>
</dbReference>
<protein>
    <recommendedName>
        <fullName evidence="5">Pentatricopeptide repeat-containing protein</fullName>
    </recommendedName>
</protein>
<feature type="repeat" description="PPR" evidence="2">
    <location>
        <begin position="35"/>
        <end position="69"/>
    </location>
</feature>
<dbReference type="NCBIfam" id="TIGR00756">
    <property type="entry name" value="PPR"/>
    <property type="match status" value="3"/>
</dbReference>
<name>A0A5C7J113_9ROSI</name>
<reference evidence="4" key="1">
    <citation type="journal article" date="2019" name="Gigascience">
        <title>De novo genome assembly of the endangered Acer yangbiense, a plant species with extremely small populations endemic to Yunnan Province, China.</title>
        <authorList>
            <person name="Yang J."/>
            <person name="Wariss H.M."/>
            <person name="Tao L."/>
            <person name="Zhang R."/>
            <person name="Yun Q."/>
            <person name="Hollingsworth P."/>
            <person name="Dao Z."/>
            <person name="Luo G."/>
            <person name="Guo H."/>
            <person name="Ma Y."/>
            <person name="Sun W."/>
        </authorList>
    </citation>
    <scope>NUCLEOTIDE SEQUENCE [LARGE SCALE GENOMIC DNA]</scope>
    <source>
        <strain evidence="4">cv. Malutang</strain>
    </source>
</reference>
<dbReference type="Pfam" id="PF20431">
    <property type="entry name" value="E_motif"/>
    <property type="match status" value="1"/>
</dbReference>
<dbReference type="Pfam" id="PF13041">
    <property type="entry name" value="PPR_2"/>
    <property type="match status" value="1"/>
</dbReference>
<dbReference type="PROSITE" id="PS51375">
    <property type="entry name" value="PPR"/>
    <property type="match status" value="1"/>
</dbReference>
<dbReference type="InterPro" id="IPR002885">
    <property type="entry name" value="PPR_rpt"/>
</dbReference>
<dbReference type="Proteomes" id="UP000323000">
    <property type="component" value="Chromosome 1"/>
</dbReference>
<gene>
    <name evidence="3" type="ORF">EZV62_002925</name>
</gene>
<evidence type="ECO:0000256" key="2">
    <source>
        <dbReference type="PROSITE-ProRule" id="PRU00708"/>
    </source>
</evidence>
<evidence type="ECO:0000313" key="4">
    <source>
        <dbReference type="Proteomes" id="UP000323000"/>
    </source>
</evidence>
<sequence length="173" mass="19197">MKLNCHLTTSLIDMYSKCGNLEKALDVFHSVERRDVFVWSSMIAGLSMHGCGRAVIDLFYRMNEAKVKPNAVTFTNVLCACSHSGLVEKGRMFFNQMEPVYGVVPGVKHYACMVNILGRTGLLKEAVEFIEKMPITPSASACSQLLELEPKNDGALLLLSNIYTKTGKWDNVS</sequence>
<dbReference type="PANTHER" id="PTHR47926">
    <property type="entry name" value="PENTATRICOPEPTIDE REPEAT-CONTAINING PROTEIN"/>
    <property type="match status" value="1"/>
</dbReference>
<evidence type="ECO:0000256" key="1">
    <source>
        <dbReference type="ARBA" id="ARBA00022737"/>
    </source>
</evidence>
<evidence type="ECO:0008006" key="5">
    <source>
        <dbReference type="Google" id="ProtNLM"/>
    </source>
</evidence>
<dbReference type="AlphaFoldDB" id="A0A5C7J113"/>
<dbReference type="GO" id="GO:0003723">
    <property type="term" value="F:RNA binding"/>
    <property type="evidence" value="ECO:0007669"/>
    <property type="project" value="InterPro"/>
</dbReference>
<dbReference type="FunFam" id="1.25.40.10:FF:000242">
    <property type="entry name" value="Pentatricopeptide repeat-containing protein"/>
    <property type="match status" value="1"/>
</dbReference>
<dbReference type="Pfam" id="PF01535">
    <property type="entry name" value="PPR"/>
    <property type="match status" value="1"/>
</dbReference>
<keyword evidence="4" id="KW-1185">Reference proteome</keyword>
<accession>A0A5C7J113</accession>
<dbReference type="OrthoDB" id="185373at2759"/>
<dbReference type="InterPro" id="IPR011990">
    <property type="entry name" value="TPR-like_helical_dom_sf"/>
</dbReference>
<dbReference type="PANTHER" id="PTHR47926:SF452">
    <property type="entry name" value="PENTATRICOPEPTIDE REPEAT-CONTAINING PROTEIN"/>
    <property type="match status" value="1"/>
</dbReference>
<dbReference type="GO" id="GO:0009451">
    <property type="term" value="P:RNA modification"/>
    <property type="evidence" value="ECO:0007669"/>
    <property type="project" value="InterPro"/>
</dbReference>
<evidence type="ECO:0000313" key="3">
    <source>
        <dbReference type="EMBL" id="TXG74346.1"/>
    </source>
</evidence>